<protein>
    <submittedName>
        <fullName evidence="2">Putative membrane protein</fullName>
    </submittedName>
</protein>
<proteinExistence type="predicted"/>
<dbReference type="HOGENOM" id="CLU_158506_0_1_6"/>
<dbReference type="GeneID" id="31411806"/>
<evidence type="ECO:0000313" key="2">
    <source>
        <dbReference type="EMBL" id="CBY28656.1"/>
    </source>
</evidence>
<accession>A0A0H3NTU4</accession>
<evidence type="ECO:0000256" key="1">
    <source>
        <dbReference type="SAM" id="Phobius"/>
    </source>
</evidence>
<keyword evidence="1" id="KW-1133">Transmembrane helix</keyword>
<feature type="transmembrane region" description="Helical" evidence="1">
    <location>
        <begin position="52"/>
        <end position="70"/>
    </location>
</feature>
<dbReference type="RefSeq" id="WP_005180769.1">
    <property type="nucleotide sequence ID" value="NC_017564.1"/>
</dbReference>
<dbReference type="PATRIC" id="fig|930944.6.peg.3856"/>
<keyword evidence="1" id="KW-0812">Transmembrane</keyword>
<feature type="transmembrane region" description="Helical" evidence="1">
    <location>
        <begin position="76"/>
        <end position="97"/>
    </location>
</feature>
<organism evidence="2 3">
    <name type="scientific">Yersinia enterocolitica subsp. palearctica serotype O:3 (strain DSM 13030 / CIP 106945 / Y11)</name>
    <dbReference type="NCBI Taxonomy" id="930944"/>
    <lineage>
        <taxon>Bacteria</taxon>
        <taxon>Pseudomonadati</taxon>
        <taxon>Pseudomonadota</taxon>
        <taxon>Gammaproteobacteria</taxon>
        <taxon>Enterobacterales</taxon>
        <taxon>Yersiniaceae</taxon>
        <taxon>Yersinia</taxon>
    </lineage>
</organism>
<dbReference type="KEGG" id="yey:Y11_38741"/>
<name>A0A0H3NTU4_YERE1</name>
<reference evidence="2 3" key="1">
    <citation type="journal article" date="2011" name="J. Bacteriol.">
        <title>Complete genome sequence of Yersinia enterocolitica subsp. palearctica serogroup O:3.</title>
        <authorList>
            <person name="Batzilla J."/>
            <person name="Hoper D."/>
            <person name="Antonenka U."/>
            <person name="Heesemann J."/>
            <person name="Rakin A."/>
        </authorList>
    </citation>
    <scope>NUCLEOTIDE SEQUENCE [LARGE SCALE GENOMIC DNA]</scope>
    <source>
        <strain evidence="3">DSM 13030 / CIP 106945 / Y11</strain>
    </source>
</reference>
<dbReference type="Proteomes" id="UP000008084">
    <property type="component" value="Chromosome"/>
</dbReference>
<dbReference type="EMBL" id="FR729477">
    <property type="protein sequence ID" value="CBY28656.1"/>
    <property type="molecule type" value="Genomic_DNA"/>
</dbReference>
<sequence length="116" mass="13374">MTETDIEMEKKLLAHGFTQKEVNRLKKVLTHEHVNDAGGETLESLILDLKKSFIPSCFCILLVLLLYPLIVTKPVLIEVSVYLVIAIFSFFCINLINPMKLSFKAYRFLKNKNKEE</sequence>
<keyword evidence="1" id="KW-0472">Membrane</keyword>
<gene>
    <name evidence="2" type="ordered locus">Y11_38741</name>
</gene>
<evidence type="ECO:0000313" key="3">
    <source>
        <dbReference type="Proteomes" id="UP000008084"/>
    </source>
</evidence>
<dbReference type="AlphaFoldDB" id="A0A0H3NTU4"/>